<dbReference type="EMBL" id="KV442069">
    <property type="protein sequence ID" value="OAQ26272.1"/>
    <property type="molecule type" value="Genomic_DNA"/>
</dbReference>
<name>A0A197JM04_9FUNG</name>
<evidence type="ECO:0000256" key="1">
    <source>
        <dbReference type="SAM" id="MobiDB-lite"/>
    </source>
</evidence>
<evidence type="ECO:0000313" key="3">
    <source>
        <dbReference type="Proteomes" id="UP000078512"/>
    </source>
</evidence>
<feature type="compositionally biased region" description="Low complexity" evidence="1">
    <location>
        <begin position="788"/>
        <end position="806"/>
    </location>
</feature>
<keyword evidence="3" id="KW-1185">Reference proteome</keyword>
<sequence length="991" mass="106894">MSLQRTILLLDHSPLARQKPCFVPSQGNNGFESDDDDEFDLEPCSMWTSFMNAALHFSRVTLDLTPPTQIPQYSVHVAAGDRQTGGNIILNTWASKEQNMSEINAQLQLLRQEDQETSGNESTVPETWLEQALKEAIAHIVEPPQEQTGSAWKQQGGGKKLFDEVNNTPSAPQPITTIQPRSTCKIVFVIADPETSLHGSSQEDGDTEMKGEEEKGWFYGDQDIRRTLYEATRSMEASIKKRNTSIHLDLIRIATSRSQARGDIIMEQISRICTASVYTMIAEDELSPLRALTNYFLVQNKDVKVLRIRDMKFTGKFCGQDAELFHRSDHIGPTAVRKTDAEDTTTSILQGTPPAIQNATEADYGRLNVNTRSKSLPLAIPTECAHAATLNPLTFVTAFFVQGKAPPIHMLVEKDSTDDVVTRAIVNHGGRLFIHCIPTEYESGMPKRATELQPLPAKGGFLKDERSKREDSAMTDDSTTGGTVSEVVKRHHHDRNVTPIVQDFIKNIVRTNVVKADAEWTGGGFIEVTPPALKTTAALQFKTSGGGGGVKSHARKDQATVGVDMAVVHSTSKIDLETRWLVQWQGERIHPIAPEHSVLLEQFRNVICKPQIASLTTITTIIEKLITDARPAVLPGPLNLPDNLPPTQIKVIQQAIQTYQQQHQHQDQALRESAQAILADLWLVAQRFKSISPSHAGAARHIGEMISPTGLDYNTVRMTYVAPVLRAFLNAKEADPSLGVVNVPDGSSPNPNQGQGMGNTWGGRGGGNVGGGNRGGRGGMQGGGGARFGDNSNNRNNNANNNINRRGGFGGNAGGPGGFRNSGGGGGGGSGQGGNANNVTSSTEEILSDPTLPLCSMSGRTQPVPYLETTPPTREEIEGEDQVYLSELGEEGSLLRTYWGPRGAQGSSVAAIVNSVTSLDSTSLLEAASSVGGVPPVPIVPGAPLVPVGADLASIHAAAQQRRLKRPRLQDFSGRTPVKEYGGFSKASASS</sequence>
<proteinExistence type="predicted"/>
<feature type="region of interest" description="Disordered" evidence="1">
    <location>
        <begin position="459"/>
        <end position="482"/>
    </location>
</feature>
<feature type="compositionally biased region" description="Gly residues" evidence="1">
    <location>
        <begin position="807"/>
        <end position="834"/>
    </location>
</feature>
<feature type="region of interest" description="Disordered" evidence="1">
    <location>
        <begin position="741"/>
        <end position="877"/>
    </location>
</feature>
<dbReference type="OrthoDB" id="2444483at2759"/>
<organism evidence="2 3">
    <name type="scientific">Linnemannia elongata AG-77</name>
    <dbReference type="NCBI Taxonomy" id="1314771"/>
    <lineage>
        <taxon>Eukaryota</taxon>
        <taxon>Fungi</taxon>
        <taxon>Fungi incertae sedis</taxon>
        <taxon>Mucoromycota</taxon>
        <taxon>Mortierellomycotina</taxon>
        <taxon>Mortierellomycetes</taxon>
        <taxon>Mortierellales</taxon>
        <taxon>Mortierellaceae</taxon>
        <taxon>Linnemannia</taxon>
    </lineage>
</organism>
<accession>A0A197JM04</accession>
<reference evidence="2 3" key="1">
    <citation type="submission" date="2016-05" db="EMBL/GenBank/DDBJ databases">
        <title>Genome sequencing reveals origins of a unique bacterial endosymbiosis in the earliest lineages of terrestrial Fungi.</title>
        <authorList>
            <consortium name="DOE Joint Genome Institute"/>
            <person name="Uehling J."/>
            <person name="Gryganskyi A."/>
            <person name="Hameed K."/>
            <person name="Tschaplinski T."/>
            <person name="Misztal P."/>
            <person name="Wu S."/>
            <person name="Desiro A."/>
            <person name="Vande Pol N."/>
            <person name="Du Z.-Y."/>
            <person name="Zienkiewicz A."/>
            <person name="Zienkiewicz K."/>
            <person name="Morin E."/>
            <person name="Tisserant E."/>
            <person name="Splivallo R."/>
            <person name="Hainaut M."/>
            <person name="Henrissat B."/>
            <person name="Ohm R."/>
            <person name="Kuo A."/>
            <person name="Yan J."/>
            <person name="Lipzen A."/>
            <person name="Nolan M."/>
            <person name="Labutti K."/>
            <person name="Barry K."/>
            <person name="Goldstein A."/>
            <person name="Labbe J."/>
            <person name="Schadt C."/>
            <person name="Tuskan G."/>
            <person name="Grigoriev I."/>
            <person name="Martin F."/>
            <person name="Vilgalys R."/>
            <person name="Bonito G."/>
        </authorList>
    </citation>
    <scope>NUCLEOTIDE SEQUENCE [LARGE SCALE GENOMIC DNA]</scope>
    <source>
        <strain evidence="2 3">AG-77</strain>
    </source>
</reference>
<feature type="compositionally biased region" description="Gly residues" evidence="1">
    <location>
        <begin position="755"/>
        <end position="787"/>
    </location>
</feature>
<feature type="compositionally biased region" description="Basic and acidic residues" evidence="1">
    <location>
        <begin position="461"/>
        <end position="472"/>
    </location>
</feature>
<feature type="region of interest" description="Disordered" evidence="1">
    <location>
        <begin position="964"/>
        <end position="991"/>
    </location>
</feature>
<evidence type="ECO:0000313" key="2">
    <source>
        <dbReference type="EMBL" id="OAQ26272.1"/>
    </source>
</evidence>
<protein>
    <submittedName>
        <fullName evidence="2">Uncharacterized protein</fullName>
    </submittedName>
</protein>
<dbReference type="AlphaFoldDB" id="A0A197JM04"/>
<dbReference type="Proteomes" id="UP000078512">
    <property type="component" value="Unassembled WGS sequence"/>
</dbReference>
<gene>
    <name evidence="2" type="ORF">K457DRAFT_140594</name>
</gene>